<keyword evidence="2" id="KW-0238">DNA-binding</keyword>
<dbReference type="InterPro" id="IPR036388">
    <property type="entry name" value="WH-like_DNA-bd_sf"/>
</dbReference>
<feature type="domain" description="IclR-ED" evidence="5">
    <location>
        <begin position="75"/>
        <end position="256"/>
    </location>
</feature>
<gene>
    <name evidence="6" type="ORF">IOD40_19025</name>
</gene>
<sequence>MGSEEPDGSAYHIEAVDFAVRVLTTIAAEADLSMAEIARRTGVSRQRILRMLRTLESSQMIVRSGEGKSYRLGYRALLIGESAHAQSDVLSRAKPIMHRLGEAVQETVQLRIRHGDETVCIARWEPPRDVRVHAVVGRRRPLHVGSGKVFLAFMPQEEQERYMGGELASFTPRTPTDPVLLRERLRELREEKFHISRGELSEDLIAVAAPIFGAGGAVVAALTVGAPAARVDDDDIAAIKEAVCSSALDLSRQMGFRDTSAF</sequence>
<evidence type="ECO:0000256" key="2">
    <source>
        <dbReference type="ARBA" id="ARBA00023125"/>
    </source>
</evidence>
<dbReference type="Gene3D" id="1.10.10.10">
    <property type="entry name" value="Winged helix-like DNA-binding domain superfamily/Winged helix DNA-binding domain"/>
    <property type="match status" value="1"/>
</dbReference>
<dbReference type="InterPro" id="IPR014757">
    <property type="entry name" value="Tscrpt_reg_IclR_C"/>
</dbReference>
<keyword evidence="1" id="KW-0805">Transcription regulation</keyword>
<evidence type="ECO:0000259" key="4">
    <source>
        <dbReference type="PROSITE" id="PS51077"/>
    </source>
</evidence>
<proteinExistence type="predicted"/>
<name>A0ABS0SIM4_9HYPH</name>
<comment type="caution">
    <text evidence="6">The sequence shown here is derived from an EMBL/GenBank/DDBJ whole genome shotgun (WGS) entry which is preliminary data.</text>
</comment>
<dbReference type="InterPro" id="IPR050707">
    <property type="entry name" value="HTH_MetabolicPath_Reg"/>
</dbReference>
<dbReference type="Pfam" id="PF01614">
    <property type="entry name" value="IclR_C"/>
    <property type="match status" value="1"/>
</dbReference>
<dbReference type="EMBL" id="JADGMQ010000022">
    <property type="protein sequence ID" value="MBI1622749.1"/>
    <property type="molecule type" value="Genomic_DNA"/>
</dbReference>
<dbReference type="SUPFAM" id="SSF46785">
    <property type="entry name" value="Winged helix' DNA-binding domain"/>
    <property type="match status" value="1"/>
</dbReference>
<dbReference type="Pfam" id="PF13412">
    <property type="entry name" value="HTH_24"/>
    <property type="match status" value="1"/>
</dbReference>
<evidence type="ECO:0000313" key="6">
    <source>
        <dbReference type="EMBL" id="MBI1622749.1"/>
    </source>
</evidence>
<dbReference type="PANTHER" id="PTHR30136:SF24">
    <property type="entry name" value="HTH-TYPE TRANSCRIPTIONAL REPRESSOR ALLR"/>
    <property type="match status" value="1"/>
</dbReference>
<evidence type="ECO:0000259" key="5">
    <source>
        <dbReference type="PROSITE" id="PS51078"/>
    </source>
</evidence>
<evidence type="ECO:0000256" key="3">
    <source>
        <dbReference type="ARBA" id="ARBA00023163"/>
    </source>
</evidence>
<organism evidence="6 7">
    <name type="scientific">Aquamicrobium zhengzhouense</name>
    <dbReference type="NCBI Taxonomy" id="2781738"/>
    <lineage>
        <taxon>Bacteria</taxon>
        <taxon>Pseudomonadati</taxon>
        <taxon>Pseudomonadota</taxon>
        <taxon>Alphaproteobacteria</taxon>
        <taxon>Hyphomicrobiales</taxon>
        <taxon>Phyllobacteriaceae</taxon>
        <taxon>Aquamicrobium</taxon>
    </lineage>
</organism>
<evidence type="ECO:0000313" key="7">
    <source>
        <dbReference type="Proteomes" id="UP000601789"/>
    </source>
</evidence>
<reference evidence="6 7" key="1">
    <citation type="submission" date="2020-10" db="EMBL/GenBank/DDBJ databases">
        <title>Aquamicrobium zhengzhouensis sp. nov., a exopolysaccharide producing bacterium isolated from farmland soil.</title>
        <authorList>
            <person name="Wang X."/>
        </authorList>
    </citation>
    <scope>NUCLEOTIDE SEQUENCE [LARGE SCALE GENOMIC DNA]</scope>
    <source>
        <strain evidence="7">cd-1</strain>
    </source>
</reference>
<dbReference type="InterPro" id="IPR029016">
    <property type="entry name" value="GAF-like_dom_sf"/>
</dbReference>
<keyword evidence="7" id="KW-1185">Reference proteome</keyword>
<feature type="domain" description="HTH iclR-type" evidence="4">
    <location>
        <begin position="13"/>
        <end position="74"/>
    </location>
</feature>
<dbReference type="InterPro" id="IPR036390">
    <property type="entry name" value="WH_DNA-bd_sf"/>
</dbReference>
<dbReference type="SMART" id="SM00346">
    <property type="entry name" value="HTH_ICLR"/>
    <property type="match status" value="1"/>
</dbReference>
<keyword evidence="3" id="KW-0804">Transcription</keyword>
<protein>
    <submittedName>
        <fullName evidence="6">IclR family transcriptional regulator</fullName>
    </submittedName>
</protein>
<evidence type="ECO:0000256" key="1">
    <source>
        <dbReference type="ARBA" id="ARBA00023015"/>
    </source>
</evidence>
<dbReference type="Proteomes" id="UP000601789">
    <property type="component" value="Unassembled WGS sequence"/>
</dbReference>
<accession>A0ABS0SIM4</accession>
<dbReference type="InterPro" id="IPR005471">
    <property type="entry name" value="Tscrpt_reg_IclR_N"/>
</dbReference>
<dbReference type="SUPFAM" id="SSF55781">
    <property type="entry name" value="GAF domain-like"/>
    <property type="match status" value="1"/>
</dbReference>
<dbReference type="PROSITE" id="PS51078">
    <property type="entry name" value="ICLR_ED"/>
    <property type="match status" value="1"/>
</dbReference>
<dbReference type="PROSITE" id="PS51077">
    <property type="entry name" value="HTH_ICLR"/>
    <property type="match status" value="1"/>
</dbReference>
<dbReference type="PANTHER" id="PTHR30136">
    <property type="entry name" value="HELIX-TURN-HELIX TRANSCRIPTIONAL REGULATOR, ICLR FAMILY"/>
    <property type="match status" value="1"/>
</dbReference>
<dbReference type="Gene3D" id="3.30.450.40">
    <property type="match status" value="1"/>
</dbReference>